<name>A0ABV3JZ13_STRON</name>
<gene>
    <name evidence="3" type="ORF">AB0L16_16850</name>
</gene>
<evidence type="ECO:0000256" key="1">
    <source>
        <dbReference type="SAM" id="MobiDB-lite"/>
    </source>
</evidence>
<accession>A0ABV3JZ13</accession>
<feature type="region of interest" description="Disordered" evidence="1">
    <location>
        <begin position="32"/>
        <end position="90"/>
    </location>
</feature>
<proteinExistence type="predicted"/>
<organism evidence="3 4">
    <name type="scientific">Streptomyces orinoci</name>
    <name type="common">Streptoverticillium orinoci</name>
    <dbReference type="NCBI Taxonomy" id="67339"/>
    <lineage>
        <taxon>Bacteria</taxon>
        <taxon>Bacillati</taxon>
        <taxon>Actinomycetota</taxon>
        <taxon>Actinomycetes</taxon>
        <taxon>Kitasatosporales</taxon>
        <taxon>Streptomycetaceae</taxon>
        <taxon>Streptomyces</taxon>
    </lineage>
</organism>
<dbReference type="RefSeq" id="WP_241561196.1">
    <property type="nucleotide sequence ID" value="NZ_JBFAUK010000012.1"/>
</dbReference>
<reference evidence="3 4" key="1">
    <citation type="submission" date="2024-06" db="EMBL/GenBank/DDBJ databases">
        <title>The Natural Products Discovery Center: Release of the First 8490 Sequenced Strains for Exploring Actinobacteria Biosynthetic Diversity.</title>
        <authorList>
            <person name="Kalkreuter E."/>
            <person name="Kautsar S.A."/>
            <person name="Yang D."/>
            <person name="Bader C.D."/>
            <person name="Teijaro C.N."/>
            <person name="Fluegel L."/>
            <person name="Davis C.M."/>
            <person name="Simpson J.R."/>
            <person name="Lauterbach L."/>
            <person name="Steele A.D."/>
            <person name="Gui C."/>
            <person name="Meng S."/>
            <person name="Li G."/>
            <person name="Viehrig K."/>
            <person name="Ye F."/>
            <person name="Su P."/>
            <person name="Kiefer A.F."/>
            <person name="Nichols A."/>
            <person name="Cepeda A.J."/>
            <person name="Yan W."/>
            <person name="Fan B."/>
            <person name="Jiang Y."/>
            <person name="Adhikari A."/>
            <person name="Zheng C.-J."/>
            <person name="Schuster L."/>
            <person name="Cowan T.M."/>
            <person name="Smanski M.J."/>
            <person name="Chevrette M.G."/>
            <person name="De Carvalho L.P.S."/>
            <person name="Shen B."/>
        </authorList>
    </citation>
    <scope>NUCLEOTIDE SEQUENCE [LARGE SCALE GENOMIC DNA]</scope>
    <source>
        <strain evidence="3 4">NPDC052347</strain>
    </source>
</reference>
<feature type="chain" id="PRO_5046278440" description="Lipoprotein" evidence="2">
    <location>
        <begin position="26"/>
        <end position="192"/>
    </location>
</feature>
<keyword evidence="4" id="KW-1185">Reference proteome</keyword>
<comment type="caution">
    <text evidence="3">The sequence shown here is derived from an EMBL/GenBank/DDBJ whole genome shotgun (WGS) entry which is preliminary data.</text>
</comment>
<evidence type="ECO:0000313" key="3">
    <source>
        <dbReference type="EMBL" id="MEV5508127.1"/>
    </source>
</evidence>
<evidence type="ECO:0008006" key="5">
    <source>
        <dbReference type="Google" id="ProtNLM"/>
    </source>
</evidence>
<protein>
    <recommendedName>
        <fullName evidence="5">Lipoprotein</fullName>
    </recommendedName>
</protein>
<keyword evidence="2" id="KW-0732">Signal</keyword>
<feature type="signal peptide" evidence="2">
    <location>
        <begin position="1"/>
        <end position="25"/>
    </location>
</feature>
<sequence>MNTTTMTRARLGMLPIALLALLAAGCGTHRSGDRIGADGSSRPASATPDPLADFPCPGESRTPTAPPPAGTPEQAGPPTDHYAENNGFKFPLPLHGQRRCEGLAAVGGIKKALEPLRTRGDFSPGSTRGALNRLGYSTGQVRVRQDGPTGVGFLIDTSHMCVEGTMTQASTEADAFAGYPDHSGCDVPSGGH</sequence>
<evidence type="ECO:0000256" key="2">
    <source>
        <dbReference type="SAM" id="SignalP"/>
    </source>
</evidence>
<dbReference type="EMBL" id="JBFAUK010000012">
    <property type="protein sequence ID" value="MEV5508127.1"/>
    <property type="molecule type" value="Genomic_DNA"/>
</dbReference>
<evidence type="ECO:0000313" key="4">
    <source>
        <dbReference type="Proteomes" id="UP001552594"/>
    </source>
</evidence>
<dbReference type="Proteomes" id="UP001552594">
    <property type="component" value="Unassembled WGS sequence"/>
</dbReference>